<evidence type="ECO:0000313" key="4">
    <source>
        <dbReference type="Proteomes" id="UP001208570"/>
    </source>
</evidence>
<proteinExistence type="predicted"/>
<keyword evidence="4" id="KW-1185">Reference proteome</keyword>
<evidence type="ECO:0000256" key="1">
    <source>
        <dbReference type="SAM" id="MobiDB-lite"/>
    </source>
</evidence>
<dbReference type="Pfam" id="PF16054">
    <property type="entry name" value="TMEM72"/>
    <property type="match status" value="1"/>
</dbReference>
<keyword evidence="2" id="KW-0472">Membrane</keyword>
<keyword evidence="2" id="KW-0812">Transmembrane</keyword>
<feature type="compositionally biased region" description="Basic and acidic residues" evidence="1">
    <location>
        <begin position="167"/>
        <end position="177"/>
    </location>
</feature>
<gene>
    <name evidence="3" type="ORF">LSH36_96g05038</name>
</gene>
<dbReference type="AlphaFoldDB" id="A0AAD9K0F2"/>
<dbReference type="InterPro" id="IPR032055">
    <property type="entry name" value="TMEM72"/>
</dbReference>
<feature type="compositionally biased region" description="Polar residues" evidence="1">
    <location>
        <begin position="150"/>
        <end position="166"/>
    </location>
</feature>
<name>A0AAD9K0F2_9ANNE</name>
<dbReference type="PANTHER" id="PTHR28474:SF1">
    <property type="entry name" value="TRANSMEMBRANE PROTEIN 72"/>
    <property type="match status" value="1"/>
</dbReference>
<feature type="transmembrane region" description="Helical" evidence="2">
    <location>
        <begin position="86"/>
        <end position="118"/>
    </location>
</feature>
<reference evidence="3" key="1">
    <citation type="journal article" date="2023" name="Mol. Biol. Evol.">
        <title>Third-Generation Sequencing Reveals the Adaptive Role of the Epigenome in Three Deep-Sea Polychaetes.</title>
        <authorList>
            <person name="Perez M."/>
            <person name="Aroh O."/>
            <person name="Sun Y."/>
            <person name="Lan Y."/>
            <person name="Juniper S.K."/>
            <person name="Young C.R."/>
            <person name="Angers B."/>
            <person name="Qian P.Y."/>
        </authorList>
    </citation>
    <scope>NUCLEOTIDE SEQUENCE</scope>
    <source>
        <strain evidence="3">P08H-3</strain>
    </source>
</reference>
<dbReference type="EMBL" id="JAODUP010000096">
    <property type="protein sequence ID" value="KAK2162571.1"/>
    <property type="molecule type" value="Genomic_DNA"/>
</dbReference>
<organism evidence="3 4">
    <name type="scientific">Paralvinella palmiformis</name>
    <dbReference type="NCBI Taxonomy" id="53620"/>
    <lineage>
        <taxon>Eukaryota</taxon>
        <taxon>Metazoa</taxon>
        <taxon>Spiralia</taxon>
        <taxon>Lophotrochozoa</taxon>
        <taxon>Annelida</taxon>
        <taxon>Polychaeta</taxon>
        <taxon>Sedentaria</taxon>
        <taxon>Canalipalpata</taxon>
        <taxon>Terebellida</taxon>
        <taxon>Terebelliformia</taxon>
        <taxon>Alvinellidae</taxon>
        <taxon>Paralvinella</taxon>
    </lineage>
</organism>
<sequence>MPPQNQGNAEGQGQVVDNRPCFFRYITAITRTWGILTSIGVTLAAIVTFFEFVWILTKIACCKDDGNCCCTIWRIVVWLDNWKKSIFYILISLPLFSKASLGLIAGVLVIVLGIVYLLKSCKNSECVRRNNQQTQNSDTECPRADLVSHEAQTSTTSYTATEQSETTTKKSDVTETG</sequence>
<evidence type="ECO:0000313" key="3">
    <source>
        <dbReference type="EMBL" id="KAK2162571.1"/>
    </source>
</evidence>
<dbReference type="PANTHER" id="PTHR28474">
    <property type="entry name" value="TRANSMEMBRANE PROTEIN 72"/>
    <property type="match status" value="1"/>
</dbReference>
<comment type="caution">
    <text evidence="3">The sequence shown here is derived from an EMBL/GenBank/DDBJ whole genome shotgun (WGS) entry which is preliminary data.</text>
</comment>
<evidence type="ECO:0000256" key="2">
    <source>
        <dbReference type="SAM" id="Phobius"/>
    </source>
</evidence>
<feature type="region of interest" description="Disordered" evidence="1">
    <location>
        <begin position="135"/>
        <end position="177"/>
    </location>
</feature>
<keyword evidence="2" id="KW-1133">Transmembrane helix</keyword>
<feature type="transmembrane region" description="Helical" evidence="2">
    <location>
        <begin position="33"/>
        <end position="56"/>
    </location>
</feature>
<protein>
    <submittedName>
        <fullName evidence="3">Uncharacterized protein</fullName>
    </submittedName>
</protein>
<dbReference type="Proteomes" id="UP001208570">
    <property type="component" value="Unassembled WGS sequence"/>
</dbReference>
<accession>A0AAD9K0F2</accession>